<organism evidence="1 2">
    <name type="scientific">Caerostris extrusa</name>
    <name type="common">Bark spider</name>
    <name type="synonym">Caerostris bankana</name>
    <dbReference type="NCBI Taxonomy" id="172846"/>
    <lineage>
        <taxon>Eukaryota</taxon>
        <taxon>Metazoa</taxon>
        <taxon>Ecdysozoa</taxon>
        <taxon>Arthropoda</taxon>
        <taxon>Chelicerata</taxon>
        <taxon>Arachnida</taxon>
        <taxon>Araneae</taxon>
        <taxon>Araneomorphae</taxon>
        <taxon>Entelegynae</taxon>
        <taxon>Araneoidea</taxon>
        <taxon>Araneidae</taxon>
        <taxon>Caerostris</taxon>
    </lineage>
</organism>
<gene>
    <name evidence="1" type="ORF">CEXT_676571</name>
</gene>
<proteinExistence type="predicted"/>
<dbReference type="Proteomes" id="UP001054945">
    <property type="component" value="Unassembled WGS sequence"/>
</dbReference>
<evidence type="ECO:0000313" key="1">
    <source>
        <dbReference type="EMBL" id="GIY52281.1"/>
    </source>
</evidence>
<keyword evidence="2" id="KW-1185">Reference proteome</keyword>
<protein>
    <submittedName>
        <fullName evidence="1">Uncharacterized protein</fullName>
    </submittedName>
</protein>
<dbReference type="AlphaFoldDB" id="A0AAV4U3A4"/>
<dbReference type="EMBL" id="BPLR01012219">
    <property type="protein sequence ID" value="GIY52281.1"/>
    <property type="molecule type" value="Genomic_DNA"/>
</dbReference>
<name>A0AAV4U3A4_CAEEX</name>
<sequence>MLESRGKRGVGECKLSHGRVESTSIRIYASVGVKQLQNIADYHAPSHPSIETEQGKGSKAKMGADWWLMEFIMFL</sequence>
<reference evidence="1 2" key="1">
    <citation type="submission" date="2021-06" db="EMBL/GenBank/DDBJ databases">
        <title>Caerostris extrusa draft genome.</title>
        <authorList>
            <person name="Kono N."/>
            <person name="Arakawa K."/>
        </authorList>
    </citation>
    <scope>NUCLEOTIDE SEQUENCE [LARGE SCALE GENOMIC DNA]</scope>
</reference>
<comment type="caution">
    <text evidence="1">The sequence shown here is derived from an EMBL/GenBank/DDBJ whole genome shotgun (WGS) entry which is preliminary data.</text>
</comment>
<evidence type="ECO:0000313" key="2">
    <source>
        <dbReference type="Proteomes" id="UP001054945"/>
    </source>
</evidence>
<accession>A0AAV4U3A4</accession>